<dbReference type="EMBL" id="EF101928">
    <property type="protein sequence ID" value="ABT16300.1"/>
    <property type="molecule type" value="Genomic_DNA"/>
</dbReference>
<protein>
    <submittedName>
        <fullName evidence="3">Uncharacterized protein z166L</fullName>
    </submittedName>
</protein>
<feature type="transmembrane region" description="Helical" evidence="2">
    <location>
        <begin position="12"/>
        <end position="35"/>
    </location>
</feature>
<name>A7K8C6_9PHYC</name>
<evidence type="ECO:0000256" key="1">
    <source>
        <dbReference type="SAM" id="MobiDB-lite"/>
    </source>
</evidence>
<dbReference type="PROSITE" id="PS51257">
    <property type="entry name" value="PROKAR_LIPOPROTEIN"/>
    <property type="match status" value="1"/>
</dbReference>
<keyword evidence="2" id="KW-0472">Membrane</keyword>
<dbReference type="KEGG" id="vg:5470306"/>
<keyword evidence="2" id="KW-1133">Transmembrane helix</keyword>
<dbReference type="RefSeq" id="YP_001426647.1">
    <property type="nucleotide sequence ID" value="NC_008724.1"/>
</dbReference>
<dbReference type="Proteomes" id="UP000202420">
    <property type="component" value="Segment"/>
</dbReference>
<sequence length="459" mass="51017">MREIQGQSGAVKVIIHIYILLSCGVYVVAFTWLTLENKFPIQFRAAISEQTPQSTETGILILVKRSLHETLHVERLGVYTAVLLGGAPNLNRDATLVISNKRPAVKIDFRATEALATDAVCHCDGDTVRRRVSLDSPCPVVVRLAIWEIWLAANRGRHHDEVRAKKRQDARDLGKPLVPANCDSNLSKLGVCNAKLVVARAEVELLVVARSLRNMRLAIDARNGTIHIRNHYRVVVFVVVLFKEGHNDDDPEFSREVRKPGHHLGLLVCLCEVKPLATLLLAEVLHTEELGQDNDLCAVGCRIPRHVLGSPQVLVEEPGHGELEDGNGGSHCIVEVRTLACVLWQRASICKIIICKGIHNARTHLASSVPVPAQGLVQECLRPRLPSNRVGKEAEPKQRARAPQGARGRKGALQRQGQEEADGPLPQWRQDVEQEHGRIHSCRTSQVIYRHALCIKYRF</sequence>
<evidence type="ECO:0000313" key="4">
    <source>
        <dbReference type="Proteomes" id="UP000202420"/>
    </source>
</evidence>
<organism evidence="3 4">
    <name type="scientific">Chlorovirus heliozoae</name>
    <dbReference type="NCBI Taxonomy" id="322019"/>
    <lineage>
        <taxon>Viruses</taxon>
        <taxon>Varidnaviria</taxon>
        <taxon>Bamfordvirae</taxon>
        <taxon>Nucleocytoviricota</taxon>
        <taxon>Megaviricetes</taxon>
        <taxon>Algavirales</taxon>
        <taxon>Phycodnaviridae</taxon>
        <taxon>Chlorovirus</taxon>
    </lineage>
</organism>
<accession>A7K8C6</accession>
<feature type="region of interest" description="Disordered" evidence="1">
    <location>
        <begin position="387"/>
        <end position="426"/>
    </location>
</feature>
<gene>
    <name evidence="3" type="primary">z166L</name>
    <name evidence="3" type="ORF">ATCV1_z166L</name>
</gene>
<keyword evidence="2" id="KW-0812">Transmembrane</keyword>
<dbReference type="GeneID" id="5470306"/>
<evidence type="ECO:0000313" key="3">
    <source>
        <dbReference type="EMBL" id="ABT16300.1"/>
    </source>
</evidence>
<proteinExistence type="predicted"/>
<evidence type="ECO:0000256" key="2">
    <source>
        <dbReference type="SAM" id="Phobius"/>
    </source>
</evidence>
<reference evidence="3 4" key="1">
    <citation type="submission" date="2006-09" db="EMBL/GenBank/DDBJ databases">
        <title>Sequence and annotation of the 288-kb ATCV-1 virus that infects an endosymbiotic Chlorella strain of the heliozoon Acanthocystis turfacea.</title>
        <authorList>
            <person name="Fitzgerald L.A."/>
            <person name="Graves M.V."/>
            <person name="Li X."/>
            <person name="Pfitzner A.J.P."/>
            <person name="Hartigan J."/>
            <person name="Van Etten J.L."/>
        </authorList>
    </citation>
    <scope>NUCLEOTIDE SEQUENCE [LARGE SCALE GENOMIC DNA]</scope>
    <source>
        <strain evidence="3 4">ATCV-1</strain>
    </source>
</reference>
<keyword evidence="4" id="KW-1185">Reference proteome</keyword>